<name>A0A7W7T2E1_9PSEU</name>
<dbReference type="AlphaFoldDB" id="A0A7W7T2E1"/>
<keyword evidence="2" id="KW-0812">Transmembrane</keyword>
<keyword evidence="2" id="KW-0472">Membrane</keyword>
<dbReference type="EMBL" id="JACHJS010000001">
    <property type="protein sequence ID" value="MBB4965335.1"/>
    <property type="molecule type" value="Genomic_DNA"/>
</dbReference>
<evidence type="ECO:0000313" key="3">
    <source>
        <dbReference type="EMBL" id="MBB4965335.1"/>
    </source>
</evidence>
<dbReference type="Proteomes" id="UP000542674">
    <property type="component" value="Unassembled WGS sequence"/>
</dbReference>
<sequence length="386" mass="41851">MSAPRQVVVGVLADEGLPERVITAVTDELPDLFAARVSGQVRWRVEHEADQVPLDEDGNIPTRMLSEQRRRDRGWDLLVLVTDLPRRAGTKPVVAGIDVEHGVAMISLPALGAVLVRRRARALLVHVVRRLASRQLGIDGDDDGPRTATRLPGALAPAGRMSGGPESSATHLALTGLRGRLRLLAGMVRDNRPWRLVPHLAGATAAAAGTAAYGIITSSFWKLADALPPLRLAAITVVTILVMTVWLTAYNHLWDRPSGTSERRKALLYNMSTATTLAIGVACMYAILFALALLAAVVLIDSGYFAQALGHPVGAGSYLKLVWLCSSVGIVAGALGSSLEDEETVRNATYGRRERQRQERNRRRREHHEAADQERATSSPSGHERR</sequence>
<feature type="transmembrane region" description="Helical" evidence="2">
    <location>
        <begin position="320"/>
        <end position="339"/>
    </location>
</feature>
<feature type="transmembrane region" description="Helical" evidence="2">
    <location>
        <begin position="233"/>
        <end position="253"/>
    </location>
</feature>
<keyword evidence="4" id="KW-1185">Reference proteome</keyword>
<dbReference type="RefSeq" id="WP_184668834.1">
    <property type="nucleotide sequence ID" value="NZ_BAABAI010000045.1"/>
</dbReference>
<protein>
    <submittedName>
        <fullName evidence="3">Uncharacterized protein</fullName>
    </submittedName>
</protein>
<feature type="region of interest" description="Disordered" evidence="1">
    <location>
        <begin position="139"/>
        <end position="166"/>
    </location>
</feature>
<gene>
    <name evidence="3" type="ORF">F4559_002694</name>
</gene>
<reference evidence="3 4" key="1">
    <citation type="submission" date="2020-08" db="EMBL/GenBank/DDBJ databases">
        <title>Sequencing the genomes of 1000 actinobacteria strains.</title>
        <authorList>
            <person name="Klenk H.-P."/>
        </authorList>
    </citation>
    <scope>NUCLEOTIDE SEQUENCE [LARGE SCALE GENOMIC DNA]</scope>
    <source>
        <strain evidence="3 4">DSM 45084</strain>
    </source>
</reference>
<evidence type="ECO:0000256" key="1">
    <source>
        <dbReference type="SAM" id="MobiDB-lite"/>
    </source>
</evidence>
<feature type="compositionally biased region" description="Polar residues" evidence="1">
    <location>
        <begin position="377"/>
        <end position="386"/>
    </location>
</feature>
<feature type="transmembrane region" description="Helical" evidence="2">
    <location>
        <begin position="274"/>
        <end position="300"/>
    </location>
</feature>
<accession>A0A7W7T2E1</accession>
<organism evidence="3 4">
    <name type="scientific">Saccharothrix violaceirubra</name>
    <dbReference type="NCBI Taxonomy" id="413306"/>
    <lineage>
        <taxon>Bacteria</taxon>
        <taxon>Bacillati</taxon>
        <taxon>Actinomycetota</taxon>
        <taxon>Actinomycetes</taxon>
        <taxon>Pseudonocardiales</taxon>
        <taxon>Pseudonocardiaceae</taxon>
        <taxon>Saccharothrix</taxon>
    </lineage>
</organism>
<proteinExistence type="predicted"/>
<evidence type="ECO:0000256" key="2">
    <source>
        <dbReference type="SAM" id="Phobius"/>
    </source>
</evidence>
<comment type="caution">
    <text evidence="3">The sequence shown here is derived from an EMBL/GenBank/DDBJ whole genome shotgun (WGS) entry which is preliminary data.</text>
</comment>
<feature type="region of interest" description="Disordered" evidence="1">
    <location>
        <begin position="347"/>
        <end position="386"/>
    </location>
</feature>
<feature type="transmembrane region" description="Helical" evidence="2">
    <location>
        <begin position="196"/>
        <end position="221"/>
    </location>
</feature>
<evidence type="ECO:0000313" key="4">
    <source>
        <dbReference type="Proteomes" id="UP000542674"/>
    </source>
</evidence>
<keyword evidence="2" id="KW-1133">Transmembrane helix</keyword>